<organism evidence="2 3">
    <name type="scientific">Eubacterium limosum</name>
    <dbReference type="NCBI Taxonomy" id="1736"/>
    <lineage>
        <taxon>Bacteria</taxon>
        <taxon>Bacillati</taxon>
        <taxon>Bacillota</taxon>
        <taxon>Clostridia</taxon>
        <taxon>Eubacteriales</taxon>
        <taxon>Eubacteriaceae</taxon>
        <taxon>Eubacterium</taxon>
    </lineage>
</organism>
<dbReference type="RefSeq" id="WP_227207826.1">
    <property type="nucleotide sequence ID" value="NZ_JAJCLO010000009.1"/>
</dbReference>
<dbReference type="Proteomes" id="UP001215087">
    <property type="component" value="Unassembled WGS sequence"/>
</dbReference>
<dbReference type="Pfam" id="PF00583">
    <property type="entry name" value="Acetyltransf_1"/>
    <property type="match status" value="1"/>
</dbReference>
<gene>
    <name evidence="2" type="ORF">PTZ04_14965</name>
</gene>
<sequence>MEITYRKLGSGDMDTFIKMRIQQLQEEGAEPVLDLSSELRSYYTRHLEDQTFSAWLAVDEEAIVGTCGLSVVEKPPYYANPTGRIGLLSSVYTLKSHRRRGIARGLLEHIMDEANSAGCGAVQITASDMGTLLYADYGFKRNENFMQFVL</sequence>
<feature type="domain" description="N-acetyltransferase" evidence="1">
    <location>
        <begin position="3"/>
        <end position="150"/>
    </location>
</feature>
<reference evidence="2 3" key="1">
    <citation type="submission" date="2023-02" db="EMBL/GenBank/DDBJ databases">
        <title>Comparative genome analysis of Eubacterium limosum species.</title>
        <authorList>
            <person name="Bak J.E."/>
        </authorList>
    </citation>
    <scope>NUCLEOTIDE SEQUENCE [LARGE SCALE GENOMIC DNA]</scope>
    <source>
        <strain evidence="2 3">KGMB01548</strain>
    </source>
</reference>
<protein>
    <submittedName>
        <fullName evidence="2">GNAT family N-acetyltransferase</fullName>
    </submittedName>
</protein>
<comment type="caution">
    <text evidence="2">The sequence shown here is derived from an EMBL/GenBank/DDBJ whole genome shotgun (WGS) entry which is preliminary data.</text>
</comment>
<evidence type="ECO:0000313" key="3">
    <source>
        <dbReference type="Proteomes" id="UP001215087"/>
    </source>
</evidence>
<dbReference type="SUPFAM" id="SSF55729">
    <property type="entry name" value="Acyl-CoA N-acyltransferases (Nat)"/>
    <property type="match status" value="1"/>
</dbReference>
<dbReference type="PROSITE" id="PS51186">
    <property type="entry name" value="GNAT"/>
    <property type="match status" value="1"/>
</dbReference>
<accession>A0ABT5URH6</accession>
<dbReference type="EMBL" id="JAQSVD010000008">
    <property type="protein sequence ID" value="MDE1471557.1"/>
    <property type="molecule type" value="Genomic_DNA"/>
</dbReference>
<evidence type="ECO:0000313" key="2">
    <source>
        <dbReference type="EMBL" id="MDE1471557.1"/>
    </source>
</evidence>
<proteinExistence type="predicted"/>
<dbReference type="Gene3D" id="3.40.630.30">
    <property type="match status" value="1"/>
</dbReference>
<dbReference type="InterPro" id="IPR000182">
    <property type="entry name" value="GNAT_dom"/>
</dbReference>
<dbReference type="InterPro" id="IPR016181">
    <property type="entry name" value="Acyl_CoA_acyltransferase"/>
</dbReference>
<keyword evidence="3" id="KW-1185">Reference proteome</keyword>
<dbReference type="CDD" id="cd04301">
    <property type="entry name" value="NAT_SF"/>
    <property type="match status" value="1"/>
</dbReference>
<evidence type="ECO:0000259" key="1">
    <source>
        <dbReference type="PROSITE" id="PS51186"/>
    </source>
</evidence>
<name>A0ABT5URH6_EUBLI</name>